<sequence>MIFPSQSRLSLGDLPDPDFPSVFASAPAESLAVNNDLGRVKSRWPQG</sequence>
<gene>
    <name evidence="1" type="ORF">M8T91_16885</name>
</gene>
<dbReference type="RefSeq" id="WP_301415400.1">
    <property type="nucleotide sequence ID" value="NZ_CP098023.1"/>
</dbReference>
<accession>A0ABY9EBT7</accession>
<keyword evidence="2" id="KW-1185">Reference proteome</keyword>
<evidence type="ECO:0000313" key="2">
    <source>
        <dbReference type="Proteomes" id="UP001321520"/>
    </source>
</evidence>
<evidence type="ECO:0000313" key="1">
    <source>
        <dbReference type="EMBL" id="WKD49548.1"/>
    </source>
</evidence>
<reference evidence="1 2" key="1">
    <citation type="submission" date="2022-05" db="EMBL/GenBank/DDBJ databases">
        <title>Microbulbifer sp. nov., isolated from sponge.</title>
        <authorList>
            <person name="Gao L."/>
        </authorList>
    </citation>
    <scope>NUCLEOTIDE SEQUENCE [LARGE SCALE GENOMIC DNA]</scope>
    <source>
        <strain evidence="1 2">MI-G</strain>
    </source>
</reference>
<dbReference type="Proteomes" id="UP001321520">
    <property type="component" value="Chromosome"/>
</dbReference>
<protein>
    <submittedName>
        <fullName evidence="1">Uncharacterized protein</fullName>
    </submittedName>
</protein>
<organism evidence="1 2">
    <name type="scientific">Microbulbifer spongiae</name>
    <dbReference type="NCBI Taxonomy" id="2944933"/>
    <lineage>
        <taxon>Bacteria</taxon>
        <taxon>Pseudomonadati</taxon>
        <taxon>Pseudomonadota</taxon>
        <taxon>Gammaproteobacteria</taxon>
        <taxon>Cellvibrionales</taxon>
        <taxon>Microbulbiferaceae</taxon>
        <taxon>Microbulbifer</taxon>
    </lineage>
</organism>
<name>A0ABY9EBT7_9GAMM</name>
<proteinExistence type="predicted"/>
<dbReference type="EMBL" id="CP098023">
    <property type="protein sequence ID" value="WKD49548.1"/>
    <property type="molecule type" value="Genomic_DNA"/>
</dbReference>